<dbReference type="EMBL" id="NGJS01000001">
    <property type="protein sequence ID" value="RSU00595.1"/>
    <property type="molecule type" value="Genomic_DNA"/>
</dbReference>
<dbReference type="OrthoDB" id="1915051at2"/>
<name>A0A430A2E7_9ENTE</name>
<proteinExistence type="predicted"/>
<evidence type="ECO:0000313" key="1">
    <source>
        <dbReference type="EMBL" id="RSU00595.1"/>
    </source>
</evidence>
<dbReference type="Proteomes" id="UP000287857">
    <property type="component" value="Unassembled WGS sequence"/>
</dbReference>
<dbReference type="InterPro" id="IPR021512">
    <property type="entry name" value="DUF3173"/>
</dbReference>
<dbReference type="AlphaFoldDB" id="A0A430A2E7"/>
<organism evidence="1 2">
    <name type="scientific">Vagococcus vulneris</name>
    <dbReference type="NCBI Taxonomy" id="1977869"/>
    <lineage>
        <taxon>Bacteria</taxon>
        <taxon>Bacillati</taxon>
        <taxon>Bacillota</taxon>
        <taxon>Bacilli</taxon>
        <taxon>Lactobacillales</taxon>
        <taxon>Enterococcaceae</taxon>
        <taxon>Vagococcus</taxon>
    </lineage>
</organism>
<dbReference type="Pfam" id="PF11372">
    <property type="entry name" value="DUF3173"/>
    <property type="match status" value="1"/>
</dbReference>
<evidence type="ECO:0000313" key="2">
    <source>
        <dbReference type="Proteomes" id="UP000287857"/>
    </source>
</evidence>
<keyword evidence="2" id="KW-1185">Reference proteome</keyword>
<gene>
    <name evidence="1" type="ORF">CBF37_00865</name>
</gene>
<dbReference type="RefSeq" id="WP_002350250.1">
    <property type="nucleotide sequence ID" value="NZ_NGJS01000001.1"/>
</dbReference>
<comment type="caution">
    <text evidence="1">The sequence shown here is derived from an EMBL/GenBank/DDBJ whole genome shotgun (WGS) entry which is preliminary data.</text>
</comment>
<sequence>MKTATRKDLIEIGFSQYYADKIFKECKKLLVQRGYSFYRNTKIKRIPINIIEEVLNISWEE</sequence>
<reference evidence="1 2" key="1">
    <citation type="submission" date="2017-05" db="EMBL/GenBank/DDBJ databases">
        <title>Vagococcus spp. assemblies.</title>
        <authorList>
            <person name="Gulvik C.A."/>
        </authorList>
    </citation>
    <scope>NUCLEOTIDE SEQUENCE [LARGE SCALE GENOMIC DNA]</scope>
    <source>
        <strain evidence="1 2">SS1995</strain>
    </source>
</reference>
<protein>
    <submittedName>
        <fullName evidence="1">Conjugal transfer protein</fullName>
    </submittedName>
</protein>
<accession>A0A430A2E7</accession>